<dbReference type="Pfam" id="PF02595">
    <property type="entry name" value="Gly_kinase"/>
    <property type="match status" value="1"/>
</dbReference>
<dbReference type="InterPro" id="IPR018197">
    <property type="entry name" value="Glycerate_kinase_RE-like"/>
</dbReference>
<accession>A0A1I3C5E3</accession>
<dbReference type="GO" id="GO:0031388">
    <property type="term" value="P:organic acid phosphorylation"/>
    <property type="evidence" value="ECO:0007669"/>
    <property type="project" value="UniProtKB-UniRule"/>
</dbReference>
<dbReference type="PANTHER" id="PTHR21599">
    <property type="entry name" value="GLYCERATE KINASE"/>
    <property type="match status" value="1"/>
</dbReference>
<dbReference type="Proteomes" id="UP000183639">
    <property type="component" value="Unassembled WGS sequence"/>
</dbReference>
<keyword evidence="3 4" id="KW-0418">Kinase</keyword>
<sequence length="381" mass="39599">MEHIVIAIDSFKGSLSSLAAGQVASDAVRAVFPQARVEIFPLADGGEGTVDTLVEGLQGQIVPAVVTGPLKAPVTSRYGLVPAEKLAVIEMADAAGLPMVPVEKRNPLQTTTYGLGELILQAIDAGCREFIIGIGGSATNDCGLGMLTALGWKFLKADGSPAGICGGDLADVAAIDGSRVDARLKECQFRIACDVTNPLYGSQGCSAVFGPQKGATPEIVKVMDEAIHHFADLAEKELGAIGAAVPGAGAAGGLGFAFRTFLGGELTPGTELCLETIGIRQALETADLLITGEGRMDRQTAMGKGPAGVAQLAHKLNPKIKTVAVCGCALPDAEQVNQHGIDAYFPILHMPMTAEAAMEEKTTRLNLKQTVMQILRLTKKK</sequence>
<dbReference type="InterPro" id="IPR004381">
    <property type="entry name" value="Glycerate_kinase"/>
</dbReference>
<evidence type="ECO:0000313" key="5">
    <source>
        <dbReference type="EMBL" id="SFH69754.1"/>
    </source>
</evidence>
<dbReference type="AlphaFoldDB" id="A0A1I3C5E3"/>
<protein>
    <submittedName>
        <fullName evidence="5">Glycerate kinase</fullName>
    </submittedName>
</protein>
<reference evidence="5 6" key="1">
    <citation type="submission" date="2016-10" db="EMBL/GenBank/DDBJ databases">
        <authorList>
            <person name="de Groot N.N."/>
        </authorList>
    </citation>
    <scope>NUCLEOTIDE SEQUENCE [LARGE SCALE GENOMIC DNA]</scope>
    <source>
        <strain evidence="5 6">Z108</strain>
    </source>
</reference>
<evidence type="ECO:0000256" key="1">
    <source>
        <dbReference type="ARBA" id="ARBA00006284"/>
    </source>
</evidence>
<name>A0A1I3C5E3_SELRU</name>
<proteinExistence type="inferred from homology"/>
<dbReference type="InterPro" id="IPR018193">
    <property type="entry name" value="Glyc_kinase_flavodox-like_fold"/>
</dbReference>
<dbReference type="SUPFAM" id="SSF110738">
    <property type="entry name" value="Glycerate kinase I"/>
    <property type="match status" value="1"/>
</dbReference>
<evidence type="ECO:0000313" key="6">
    <source>
        <dbReference type="Proteomes" id="UP000183639"/>
    </source>
</evidence>
<dbReference type="OrthoDB" id="9774290at2"/>
<dbReference type="InterPro" id="IPR036129">
    <property type="entry name" value="Glycerate_kinase_sf"/>
</dbReference>
<dbReference type="RefSeq" id="WP_075441944.1">
    <property type="nucleotide sequence ID" value="NZ_FOQK01000002.1"/>
</dbReference>
<dbReference type="EMBL" id="FOQK01000002">
    <property type="protein sequence ID" value="SFH69754.1"/>
    <property type="molecule type" value="Genomic_DNA"/>
</dbReference>
<keyword evidence="2 4" id="KW-0808">Transferase</keyword>
<comment type="similarity">
    <text evidence="1 4">Belongs to the glycerate kinase type-1 family.</text>
</comment>
<evidence type="ECO:0000256" key="4">
    <source>
        <dbReference type="PIRNR" id="PIRNR006078"/>
    </source>
</evidence>
<dbReference type="PANTHER" id="PTHR21599:SF0">
    <property type="entry name" value="GLYCERATE KINASE"/>
    <property type="match status" value="1"/>
</dbReference>
<evidence type="ECO:0000256" key="3">
    <source>
        <dbReference type="ARBA" id="ARBA00022777"/>
    </source>
</evidence>
<dbReference type="PIRSF" id="PIRSF006078">
    <property type="entry name" value="GlxK"/>
    <property type="match status" value="1"/>
</dbReference>
<gene>
    <name evidence="5" type="ORF">SAMN04487861_102179</name>
</gene>
<dbReference type="Gene3D" id="3.90.1510.10">
    <property type="entry name" value="Glycerate kinase, domain 2"/>
    <property type="match status" value="1"/>
</dbReference>
<evidence type="ECO:0000256" key="2">
    <source>
        <dbReference type="ARBA" id="ARBA00022679"/>
    </source>
</evidence>
<organism evidence="5 6">
    <name type="scientific">Selenomonas ruminantium</name>
    <dbReference type="NCBI Taxonomy" id="971"/>
    <lineage>
        <taxon>Bacteria</taxon>
        <taxon>Bacillati</taxon>
        <taxon>Bacillota</taxon>
        <taxon>Negativicutes</taxon>
        <taxon>Selenomonadales</taxon>
        <taxon>Selenomonadaceae</taxon>
        <taxon>Selenomonas</taxon>
    </lineage>
</organism>
<dbReference type="GO" id="GO:0008887">
    <property type="term" value="F:glycerate kinase activity"/>
    <property type="evidence" value="ECO:0007669"/>
    <property type="project" value="UniProtKB-UniRule"/>
</dbReference>
<dbReference type="Gene3D" id="3.40.50.10350">
    <property type="entry name" value="Glycerate kinase, domain 1"/>
    <property type="match status" value="1"/>
</dbReference>
<dbReference type="NCBIfam" id="TIGR00045">
    <property type="entry name" value="glycerate kinase"/>
    <property type="match status" value="1"/>
</dbReference>